<protein>
    <submittedName>
        <fullName evidence="2">N-acetyltransferase</fullName>
    </submittedName>
</protein>
<dbReference type="SUPFAM" id="SSF55729">
    <property type="entry name" value="Acyl-CoA N-acyltransferases (Nat)"/>
    <property type="match status" value="1"/>
</dbReference>
<evidence type="ECO:0000259" key="1">
    <source>
        <dbReference type="PROSITE" id="PS51186"/>
    </source>
</evidence>
<dbReference type="InterPro" id="IPR051531">
    <property type="entry name" value="N-acetyltransferase"/>
</dbReference>
<dbReference type="AlphaFoldDB" id="A0AAD0RUB0"/>
<dbReference type="EMBL" id="CP031762">
    <property type="protein sequence ID" value="AXR04793.1"/>
    <property type="molecule type" value="Genomic_DNA"/>
</dbReference>
<evidence type="ECO:0000313" key="3">
    <source>
        <dbReference type="Proteomes" id="UP000258102"/>
    </source>
</evidence>
<dbReference type="RefSeq" id="WP_088533022.1">
    <property type="nucleotide sequence ID" value="NZ_CP021647.1"/>
</dbReference>
<gene>
    <name evidence="2" type="ORF">D0511_23345</name>
</gene>
<accession>A0AAD0RUB0</accession>
<reference evidence="2 3" key="1">
    <citation type="submission" date="2018-08" db="EMBL/GenBank/DDBJ databases">
        <title>Whole Genome Sequences of Two Pseudoalteromonas piscicida Strains, DE1-A and DE2-A, which Exhibit Strong Antibacterial Activity against Vibrio vulnificus.</title>
        <authorList>
            <person name="Richards G.P."/>
            <person name="Needleman D.S."/>
            <person name="Watson M.A."/>
            <person name="Polson S.W."/>
        </authorList>
    </citation>
    <scope>NUCLEOTIDE SEQUENCE [LARGE SCALE GENOMIC DNA]</scope>
    <source>
        <strain evidence="2 3">DE2-A</strain>
    </source>
</reference>
<dbReference type="PROSITE" id="PS51186">
    <property type="entry name" value="GNAT"/>
    <property type="match status" value="1"/>
</dbReference>
<dbReference type="InterPro" id="IPR000182">
    <property type="entry name" value="GNAT_dom"/>
</dbReference>
<dbReference type="Pfam" id="PF13302">
    <property type="entry name" value="Acetyltransf_3"/>
    <property type="match status" value="1"/>
</dbReference>
<dbReference type="GO" id="GO:0016747">
    <property type="term" value="F:acyltransferase activity, transferring groups other than amino-acyl groups"/>
    <property type="evidence" value="ECO:0007669"/>
    <property type="project" value="InterPro"/>
</dbReference>
<evidence type="ECO:0000313" key="2">
    <source>
        <dbReference type="EMBL" id="AXR04793.1"/>
    </source>
</evidence>
<name>A0AAD0RUB0_PSEO7</name>
<dbReference type="Gene3D" id="3.40.630.30">
    <property type="match status" value="1"/>
</dbReference>
<dbReference type="KEGG" id="ppis:B1L02_22975"/>
<proteinExistence type="predicted"/>
<dbReference type="InterPro" id="IPR016181">
    <property type="entry name" value="Acyl_CoA_acyltransferase"/>
</dbReference>
<organism evidence="2 3">
    <name type="scientific">Pseudoalteromonas piscicida</name>
    <dbReference type="NCBI Taxonomy" id="43662"/>
    <lineage>
        <taxon>Bacteria</taxon>
        <taxon>Pseudomonadati</taxon>
        <taxon>Pseudomonadota</taxon>
        <taxon>Gammaproteobacteria</taxon>
        <taxon>Alteromonadales</taxon>
        <taxon>Pseudoalteromonadaceae</taxon>
        <taxon>Pseudoalteromonas</taxon>
    </lineage>
</organism>
<dbReference type="PANTHER" id="PTHR43792">
    <property type="entry name" value="GNAT FAMILY, PUTATIVE (AFU_ORTHOLOGUE AFUA_3G00765)-RELATED-RELATED"/>
    <property type="match status" value="1"/>
</dbReference>
<feature type="domain" description="N-acetyltransferase" evidence="1">
    <location>
        <begin position="8"/>
        <end position="171"/>
    </location>
</feature>
<dbReference type="Proteomes" id="UP000258102">
    <property type="component" value="Chromosome 2"/>
</dbReference>
<sequence>MQFETERLSIRRMTMDDLDAVYSHRKNPNTSKYIGAPATLESAKERLIQACQPWKGAVDERLIFAIVKKPQAQLIGELVFKYVDAGKRVGEIGFRLAEAEIGKGYGEEAATALIKEAFQSLSVDTIQAICAVENLQSQRLMLKLGMKRKTRLKAFLDIGSEKHDIYIYQLNRNKIAREVMKLDL</sequence>